<dbReference type="Gene3D" id="3.30.1310.20">
    <property type="entry name" value="PRTase-like"/>
    <property type="match status" value="1"/>
</dbReference>
<comment type="caution">
    <text evidence="2">The sequence shown here is derived from an EMBL/GenBank/DDBJ whole genome shotgun (WGS) entry which is preliminary data.</text>
</comment>
<keyword evidence="2" id="KW-0328">Glycosyltransferase</keyword>
<dbReference type="GO" id="GO:0016757">
    <property type="term" value="F:glycosyltransferase activity"/>
    <property type="evidence" value="ECO:0007669"/>
    <property type="project" value="UniProtKB-KW"/>
</dbReference>
<name>A0ABW7MZH1_9FLAO</name>
<reference evidence="2 3" key="1">
    <citation type="submission" date="2024-02" db="EMBL/GenBank/DDBJ databases">
        <title>A Gaetbulibacter species isolated from tidal flats and genomic insights of their niches.</title>
        <authorList>
            <person name="Ye Y."/>
        </authorList>
    </citation>
    <scope>NUCLEOTIDE SEQUENCE [LARGE SCALE GENOMIC DNA]</scope>
    <source>
        <strain evidence="2 3">KYW382</strain>
    </source>
</reference>
<keyword evidence="3" id="KW-1185">Reference proteome</keyword>
<dbReference type="Gene3D" id="3.40.50.2020">
    <property type="match status" value="1"/>
</dbReference>
<protein>
    <submittedName>
        <fullName evidence="2">Phosphoribosyltransferase family protein</fullName>
    </submittedName>
</protein>
<gene>
    <name evidence="2" type="ORF">V8G58_08895</name>
</gene>
<dbReference type="InterPro" id="IPR000836">
    <property type="entry name" value="PRTase_dom"/>
</dbReference>
<organism evidence="2 3">
    <name type="scientific">Gaetbulibacter aestuarii</name>
    <dbReference type="NCBI Taxonomy" id="1502358"/>
    <lineage>
        <taxon>Bacteria</taxon>
        <taxon>Pseudomonadati</taxon>
        <taxon>Bacteroidota</taxon>
        <taxon>Flavobacteriia</taxon>
        <taxon>Flavobacteriales</taxon>
        <taxon>Flavobacteriaceae</taxon>
        <taxon>Gaetbulibacter</taxon>
    </lineage>
</organism>
<keyword evidence="2" id="KW-0808">Transferase</keyword>
<evidence type="ECO:0000259" key="1">
    <source>
        <dbReference type="Pfam" id="PF00156"/>
    </source>
</evidence>
<feature type="domain" description="Phosphoribosyltransferase" evidence="1">
    <location>
        <begin position="8"/>
        <end position="187"/>
    </location>
</feature>
<dbReference type="Proteomes" id="UP001610100">
    <property type="component" value="Unassembled WGS sequence"/>
</dbReference>
<evidence type="ECO:0000313" key="3">
    <source>
        <dbReference type="Proteomes" id="UP001610100"/>
    </source>
</evidence>
<evidence type="ECO:0000313" key="2">
    <source>
        <dbReference type="EMBL" id="MFH6772049.1"/>
    </source>
</evidence>
<dbReference type="RefSeq" id="WP_344741307.1">
    <property type="nucleotide sequence ID" value="NZ_BAABAY010000002.1"/>
</dbReference>
<dbReference type="CDD" id="cd06223">
    <property type="entry name" value="PRTases_typeI"/>
    <property type="match status" value="1"/>
</dbReference>
<accession>A0ABW7MZH1</accession>
<dbReference type="InterPro" id="IPR029057">
    <property type="entry name" value="PRTase-like"/>
</dbReference>
<dbReference type="Pfam" id="PF00156">
    <property type="entry name" value="Pribosyltran"/>
    <property type="match status" value="1"/>
</dbReference>
<sequence>MFTDRIQAGHLLAAALGDYKNTNSVVLAVPRGGLPIGAIIARALNLPLDIVLTKKIGHPYNREYAIGAVSLKSKILDPEASRSVSPAYIQEEIKHLRTALKDKMNLYYQGDEPLKLKGKTLIVVDDGIATGNTILATVKLLAKEKPKAIIIAIPVSSKSALTKLQNSNDVSKVVCLLQPDNFYAVGAFYQDFSAVSDMEAIQLLKENKNNQKMNYTPQG</sequence>
<proteinExistence type="predicted"/>
<dbReference type="EMBL" id="JBAWKB010000002">
    <property type="protein sequence ID" value="MFH6772049.1"/>
    <property type="molecule type" value="Genomic_DNA"/>
</dbReference>
<dbReference type="SUPFAM" id="SSF53271">
    <property type="entry name" value="PRTase-like"/>
    <property type="match status" value="1"/>
</dbReference>